<dbReference type="Gene3D" id="3.40.50.2000">
    <property type="entry name" value="Glycogen Phosphorylase B"/>
    <property type="match status" value="2"/>
</dbReference>
<dbReference type="eggNOG" id="ENOG502QQX3">
    <property type="taxonomic scope" value="Eukaryota"/>
</dbReference>
<dbReference type="InterPro" id="IPR058657">
    <property type="entry name" value="Mok11-13/Ags1-like_Ig"/>
</dbReference>
<dbReference type="InterPro" id="IPR058655">
    <property type="entry name" value="Mok11-14/Ags1-like"/>
</dbReference>
<keyword evidence="11" id="KW-0378">Hydrolase</keyword>
<accession>M3B2Y2</accession>
<dbReference type="GO" id="GO:0070600">
    <property type="term" value="P:fungal-type cell wall (1-&gt;3)-alpha-glucan biosynthetic process"/>
    <property type="evidence" value="ECO:0007669"/>
    <property type="project" value="TreeGrafter"/>
</dbReference>
<evidence type="ECO:0000256" key="1">
    <source>
        <dbReference type="ARBA" id="ARBA00006122"/>
    </source>
</evidence>
<feature type="transmembrane region" description="Helical" evidence="8">
    <location>
        <begin position="2058"/>
        <end position="2078"/>
    </location>
</feature>
<feature type="transmembrane region" description="Helical" evidence="8">
    <location>
        <begin position="1091"/>
        <end position="1117"/>
    </location>
</feature>
<evidence type="ECO:0000256" key="8">
    <source>
        <dbReference type="SAM" id="Phobius"/>
    </source>
</evidence>
<feature type="transmembrane region" description="Helical" evidence="8">
    <location>
        <begin position="1962"/>
        <end position="1979"/>
    </location>
</feature>
<dbReference type="FunFam" id="3.20.20.80:FF:000073">
    <property type="entry name" value="Alpha-1,3-glucan synthase Ags2"/>
    <property type="match status" value="1"/>
</dbReference>
<dbReference type="InterPro" id="IPR058656">
    <property type="entry name" value="Mok11-13/Ags1-like_GH"/>
</dbReference>
<feature type="transmembrane region" description="Helical" evidence="8">
    <location>
        <begin position="2024"/>
        <end position="2046"/>
    </location>
</feature>
<evidence type="ECO:0000313" key="12">
    <source>
        <dbReference type="Proteomes" id="UP000016932"/>
    </source>
</evidence>
<dbReference type="RefSeq" id="XP_007924255.1">
    <property type="nucleotide sequence ID" value="XM_007926064.1"/>
</dbReference>
<dbReference type="InterPro" id="IPR058658">
    <property type="entry name" value="Mok11-13/Ags1-like_Ig_2"/>
</dbReference>
<keyword evidence="12" id="KW-1185">Reference proteome</keyword>
<feature type="transmembrane region" description="Helical" evidence="8">
    <location>
        <begin position="2180"/>
        <end position="2197"/>
    </location>
</feature>
<keyword evidence="5" id="KW-0961">Cell wall biogenesis/degradation</keyword>
<dbReference type="InterPro" id="IPR013534">
    <property type="entry name" value="Starch_synth_cat_dom"/>
</dbReference>
<dbReference type="GO" id="GO:0047657">
    <property type="term" value="F:alpha-1,3-glucan synthase activity"/>
    <property type="evidence" value="ECO:0007669"/>
    <property type="project" value="UniProtKB-EC"/>
</dbReference>
<dbReference type="InterPro" id="IPR058654">
    <property type="entry name" value="Mok11-14/Ags1-like_TM"/>
</dbReference>
<keyword evidence="3" id="KW-0328">Glycosyltransferase</keyword>
<dbReference type="GO" id="GO:0016787">
    <property type="term" value="F:hydrolase activity"/>
    <property type="evidence" value="ECO:0007669"/>
    <property type="project" value="UniProtKB-KW"/>
</dbReference>
<feature type="transmembrane region" description="Helical" evidence="8">
    <location>
        <begin position="2366"/>
        <end position="2389"/>
    </location>
</feature>
<reference evidence="11 12" key="1">
    <citation type="journal article" date="2012" name="PLoS Pathog.">
        <title>Diverse lifestyles and strategies of plant pathogenesis encoded in the genomes of eighteen Dothideomycetes fungi.</title>
        <authorList>
            <person name="Ohm R.A."/>
            <person name="Feau N."/>
            <person name="Henrissat B."/>
            <person name="Schoch C.L."/>
            <person name="Horwitz B.A."/>
            <person name="Barry K.W."/>
            <person name="Condon B.J."/>
            <person name="Copeland A.C."/>
            <person name="Dhillon B."/>
            <person name="Glaser F."/>
            <person name="Hesse C.N."/>
            <person name="Kosti I."/>
            <person name="LaButti K."/>
            <person name="Lindquist E.A."/>
            <person name="Lucas S."/>
            <person name="Salamov A.A."/>
            <person name="Bradshaw R.E."/>
            <person name="Ciuffetti L."/>
            <person name="Hamelin R.C."/>
            <person name="Kema G.H.J."/>
            <person name="Lawrence C."/>
            <person name="Scott J.A."/>
            <person name="Spatafora J.W."/>
            <person name="Turgeon B.G."/>
            <person name="de Wit P.J.G.M."/>
            <person name="Zhong S."/>
            <person name="Goodwin S.B."/>
            <person name="Grigoriev I.V."/>
        </authorList>
    </citation>
    <scope>NUCLEOTIDE SEQUENCE [LARGE SCALE GENOMIC DNA]</scope>
    <source>
        <strain evidence="11 12">CIRAD86</strain>
    </source>
</reference>
<dbReference type="EC" id="2.4.1.183" evidence="2"/>
<feature type="transmembrane region" description="Helical" evidence="8">
    <location>
        <begin position="2296"/>
        <end position="2317"/>
    </location>
</feature>
<dbReference type="GeneID" id="19339586"/>
<name>M3B2Y2_PSEFD</name>
<keyword evidence="9" id="KW-0732">Signal</keyword>
<feature type="signal peptide" evidence="9">
    <location>
        <begin position="1"/>
        <end position="19"/>
    </location>
</feature>
<dbReference type="Gene3D" id="3.20.20.80">
    <property type="entry name" value="Glycosidases"/>
    <property type="match status" value="2"/>
</dbReference>
<evidence type="ECO:0000256" key="5">
    <source>
        <dbReference type="ARBA" id="ARBA00023316"/>
    </source>
</evidence>
<dbReference type="Proteomes" id="UP000016932">
    <property type="component" value="Unassembled WGS sequence"/>
</dbReference>
<evidence type="ECO:0000256" key="4">
    <source>
        <dbReference type="ARBA" id="ARBA00022679"/>
    </source>
</evidence>
<dbReference type="InterPro" id="IPR058659">
    <property type="entry name" value="Mok11-13/Ags1-like_CBM"/>
</dbReference>
<evidence type="ECO:0000256" key="6">
    <source>
        <dbReference type="ARBA" id="ARBA00048960"/>
    </source>
</evidence>
<proteinExistence type="inferred from homology"/>
<dbReference type="SUPFAM" id="SSF51445">
    <property type="entry name" value="(Trans)glycosidases"/>
    <property type="match status" value="1"/>
</dbReference>
<feature type="transmembrane region" description="Helical" evidence="8">
    <location>
        <begin position="2245"/>
        <end position="2265"/>
    </location>
</feature>
<dbReference type="CDD" id="cd03791">
    <property type="entry name" value="GT5_Glycogen_synthase_DULL1-like"/>
    <property type="match status" value="1"/>
</dbReference>
<dbReference type="KEGG" id="pfj:MYCFIDRAFT_44346"/>
<evidence type="ECO:0000256" key="2">
    <source>
        <dbReference type="ARBA" id="ARBA00012688"/>
    </source>
</evidence>
<evidence type="ECO:0000313" key="11">
    <source>
        <dbReference type="EMBL" id="EME83737.1"/>
    </source>
</evidence>
<dbReference type="HOGENOM" id="CLU_000488_0_0_1"/>
<dbReference type="FunFam" id="3.40.50.2000:FF:000058">
    <property type="entry name" value="Alpha-1,3-glucan synthase Ags1"/>
    <property type="match status" value="1"/>
</dbReference>
<dbReference type="STRING" id="383855.M3B2Y2"/>
<dbReference type="InterPro" id="IPR006047">
    <property type="entry name" value="GH13_cat_dom"/>
</dbReference>
<feature type="chain" id="PRO_5004031297" description="alpha-1,3-glucan synthase" evidence="9">
    <location>
        <begin position="20"/>
        <end position="2397"/>
    </location>
</feature>
<dbReference type="FunFam" id="3.40.50.2000:FF:000052">
    <property type="entry name" value="Alpha-1,3-glucan synthase Ags2"/>
    <property type="match status" value="1"/>
</dbReference>
<protein>
    <recommendedName>
        <fullName evidence="2">alpha-1,3-glucan synthase</fullName>
        <ecNumber evidence="2">2.4.1.183</ecNumber>
    </recommendedName>
</protein>
<dbReference type="VEuPathDB" id="FungiDB:MYCFIDRAFT_44346"/>
<feature type="transmembrane region" description="Helical" evidence="8">
    <location>
        <begin position="2324"/>
        <end position="2346"/>
    </location>
</feature>
<keyword evidence="8" id="KW-1133">Transmembrane helix</keyword>
<comment type="catalytic activity">
    <reaction evidence="6">
        <text>[(1-&gt;3)-alpha-D-glucosyl](n) + UDP-alpha-D-glucose = [(1-&gt;3)-alpha-D-glucosyl](n+1) + UDP + H(+)</text>
        <dbReference type="Rhea" id="RHEA:19749"/>
        <dbReference type="Rhea" id="RHEA-COMP:11150"/>
        <dbReference type="Rhea" id="RHEA-COMP:11151"/>
        <dbReference type="ChEBI" id="CHEBI:15378"/>
        <dbReference type="ChEBI" id="CHEBI:28100"/>
        <dbReference type="ChEBI" id="CHEBI:58223"/>
        <dbReference type="ChEBI" id="CHEBI:58885"/>
        <dbReference type="EC" id="2.4.1.183"/>
    </reaction>
</comment>
<dbReference type="EMBL" id="KB446557">
    <property type="protein sequence ID" value="EME83737.1"/>
    <property type="molecule type" value="Genomic_DNA"/>
</dbReference>
<sequence length="2397" mass="269582">MGVWGCVVLSVLCGSSATAYKFDQAYTEVNLNQNQTAIDPLDFWGEWTGHNFTASPDNWRFPFYTLFLDRFVNGDPYNDNYNNSAFERVTDSNQMRHGGDLQGLVDTLDYIQGMGVKGLYIAGSPFMNAPWQYDSYSPLDLTLLDPHFGSLDMWRVAVDEIHARGMYVVLDNTFATLGDLIGFEGYLNTTTPFTLQEHRVLWKSNRHYWDFDIGNEYTENCTYPRFWNETGFPIDQEIKDQMKGCYMSEFDQYGDTEAFGVYPDWRRQLSKFASVQDRLREWQPSVRAKLEHFYCMAIAQLDIDGFRYDKAVQATVDAMADMSAATRTCARRYGKENFFLPGEVTGGNSFGSIYIGRGRQPDQVPDNITQAVQLTRDSPDDYFVRGKDQVALDGAAFHYTTYRSLTRFLGMDGNLEAGYDGPRNWIDQWNTFLLTNDMINANTGVFDPRHMYGVTNQDVFRWPAIERGVERQLLGHFITILLMPGIPKLLWGEEQTFHVLDSTNDNYIFGRQPMSTQTAWQTHGCYALDSSQYYQMPWDRARHGCNDDSVSADHRDPSAPVRNILRHFFHLREAFPVLNDGFFLQQLSNQTWEVFYAGSSGVPTETGLWSVLRNSLPAIQNLTSPRHGNGTRNHPQPATPVWLLYSNLNASQTYQFDCRDNATDLNSTSLISPFPGGTTVKNLIYPYDEHTLMNGTQYLGMGGSTEPNGCLNKLAMKAYDFRAYVPKSQWVGPKPVITKFLPGHDARFLSNNTDTSGIEDIRLALDFSSDMECDSITDSISFSSKTETGIYPYIDRDSVRCGQVNESAETSWVAEIPSMFSWSATIRNVSNGIHRMTVDRPHAVHMPQQRHNVTTESRDHFLFRVGQENNPMVFTRSANYSTTLLAQSSHGQITLNHSAAGADLYRYSTDFAGCFSEWTPYQGGVETVSAHPCANANSKSWKGEHVRVEYFSRLGGSSSHVQQGDLHSKPRRFPHMYLNGPYNAYGYDAGLDNRMKLTDDYTWTFNWNREWSNDGTIGQINVWGMGPDGTPDQRMVLGDIDGDSVLDQLPPSSLAKLVLNVTAPPSKPYLAWRLVVNDGNLRFRLDPTGSMWWQLALYVILWVAPLTTAALSTYIFVGSFYKIKFNKIGVSEKLGLMGLIPAPLRKYFPKESADEHKSLITKLKDSSSIFTRGSQIWSRKGEEFMNLPDTRRTVLIATMEYDIEDWNIKIKIGGLGVMAQLMGKNLEHQDLIWVVPCVGGIEYPQDELAMPMTVAVMGKTYDVNVQYHKLRNITYVLLDAPIFRQQTKAEPYPARMDDLDSAIYYSAWNQCVAQALVRFPIELYHINDYHGTVAPLYILPRTIPVCLSLHNAEFQGLWPMRTRKERDEVCSVFNLPPNVVSEYVQYGEIFNLLHAGASYLRIHQEGFGAVGVSKKYGARAYTRYPIFWGLKEVQALQNPDPSDTAVWDKKLPDQKDIHIDEDFEEKRLNDRVQAQEWAGLEPDPKAELFVFVGRWSMQKGIDLIADAFPAILEAHPNAQLITVGPVIDLYGKFAALKFDRLMELYPKRVCSKPVFTALPPFIFSGAEFALIPSRDEPFGLVAVEFGRKGALGVGARVGGLGQMPGWWYTVESTTTAHLLHQFKDAIRGALSSPVKTRAMMRARSAKQRFPVQQWVEELEVLQSTSIRTHDKVAAEKNSWSSSTITLVHPHPSIHPTLGSGARHTPRGSMYGPSSHVSWDGSQSEQILDDDEIIVGDREPLPPMATDIVREYRESSHPFPSLRQMINDDNRSECSVHTPRCVSPIQPEDCSEPSSPGLSKPARTRSSMALPQNNRASTVNFSTARTSIIPRTVSGLSMQNIVGEKTDFNLQKVDPFFTDTNGHFYRAFGRKLGTLDASNSESSNCIEEFLVKSEKEWFTEFRNAKLGMLKRDGATTRPESIAPSEPATADNASAKSEIHVADFYLGDEYKPPTGLRKWMQVRVGAWPLYAYFMALGQIIAANSYQITLLTGEVGQSATKLYVVASIYLVASSIWWLCFRRCASHVSLSLPFLFYGLAFFFVGIAHFAPTMDGRGWVQNLGTAFYTVASASGALFFALNFGDEGGAPVKSWVFRACVIQGSQQLYVVALWYWGSFLSRQRALGFQASQDSVVGTWKATAITLPIAGFLGAICLIMWLGLPSYYRQAPGKMPSFYKSIARRKVVLWFFVTAVVQNFFLSAPYGRNWSFLFSSIHTPAWHILLLVLLFFIFIWAAFCALFAHLSRSHSWILPLFAIGLGAPRWAQIWWATSNIGLWLPWAPGSVDTGAIYISSALLSRSLWLWLGVLDSIHGVGIGMIMLGTLTRNHVAFALTAAQVLGSMATILGRAVAPNRLGPGPISPDIGGGLAALWSAWFWIALIANLALCVGFYKFYRKEQLQKP</sequence>
<feature type="transmembrane region" description="Helical" evidence="8">
    <location>
        <begin position="2090"/>
        <end position="2110"/>
    </location>
</feature>
<dbReference type="Pfam" id="PF00534">
    <property type="entry name" value="Glycos_transf_1"/>
    <property type="match status" value="1"/>
</dbReference>
<dbReference type="GO" id="GO:0009277">
    <property type="term" value="C:fungal-type cell wall"/>
    <property type="evidence" value="ECO:0007669"/>
    <property type="project" value="TreeGrafter"/>
</dbReference>
<keyword evidence="4 11" id="KW-0808">Transferase</keyword>
<dbReference type="PANTHER" id="PTHR47182">
    <property type="entry name" value="CELL WALL ALPHA-1,3-GLUCAN SYNTHASE AGS1-RELATED"/>
    <property type="match status" value="1"/>
</dbReference>
<dbReference type="OrthoDB" id="512920at2759"/>
<evidence type="ECO:0000256" key="3">
    <source>
        <dbReference type="ARBA" id="ARBA00022676"/>
    </source>
</evidence>
<comment type="similarity">
    <text evidence="1">Belongs to the glycosyltransferase group 1 family.</text>
</comment>
<keyword evidence="8" id="KW-0472">Membrane</keyword>
<dbReference type="InterPro" id="IPR017853">
    <property type="entry name" value="GH"/>
</dbReference>
<dbReference type="Pfam" id="PF26108">
    <property type="entry name" value="GH_Mok13"/>
    <property type="match status" value="1"/>
</dbReference>
<evidence type="ECO:0000256" key="7">
    <source>
        <dbReference type="SAM" id="MobiDB-lite"/>
    </source>
</evidence>
<dbReference type="Pfam" id="PF26127">
    <property type="entry name" value="12TM_Mok13"/>
    <property type="match status" value="1"/>
</dbReference>
<feature type="transmembrane region" description="Helical" evidence="8">
    <location>
        <begin position="1999"/>
        <end position="2017"/>
    </location>
</feature>
<dbReference type="SUPFAM" id="SSF53756">
    <property type="entry name" value="UDP-Glycosyltransferase/glycogen phosphorylase"/>
    <property type="match status" value="1"/>
</dbReference>
<feature type="transmembrane region" description="Helical" evidence="8">
    <location>
        <begin position="2217"/>
        <end position="2238"/>
    </location>
</feature>
<dbReference type="Pfam" id="PF26122">
    <property type="entry name" value="CBM_Mok13"/>
    <property type="match status" value="1"/>
</dbReference>
<feature type="domain" description="Glycosyl hydrolase family 13 catalytic" evidence="10">
    <location>
        <begin position="65"/>
        <end position="542"/>
    </location>
</feature>
<dbReference type="CDD" id="cd11323">
    <property type="entry name" value="AmyAc_AGS"/>
    <property type="match status" value="1"/>
</dbReference>
<dbReference type="SMART" id="SM00642">
    <property type="entry name" value="Aamy"/>
    <property type="match status" value="1"/>
</dbReference>
<dbReference type="Pfam" id="PF26114">
    <property type="entry name" value="Ig_2_Mok13"/>
    <property type="match status" value="1"/>
</dbReference>
<dbReference type="Pfam" id="PF00128">
    <property type="entry name" value="Alpha-amylase"/>
    <property type="match status" value="1"/>
</dbReference>
<evidence type="ECO:0000256" key="9">
    <source>
        <dbReference type="SAM" id="SignalP"/>
    </source>
</evidence>
<gene>
    <name evidence="11" type="ORF">MYCFIDRAFT_44346</name>
</gene>
<dbReference type="Pfam" id="PF26111">
    <property type="entry name" value="Ig_Mok13"/>
    <property type="match status" value="1"/>
</dbReference>
<dbReference type="PANTHER" id="PTHR47182:SF2">
    <property type="entry name" value="CELL WALL ALPHA-1,3-GLUCAN SYNTHASE AGS1"/>
    <property type="match status" value="1"/>
</dbReference>
<feature type="transmembrane region" description="Helical" evidence="8">
    <location>
        <begin position="2138"/>
        <end position="2160"/>
    </location>
</feature>
<dbReference type="InterPro" id="IPR001296">
    <property type="entry name" value="Glyco_trans_1"/>
</dbReference>
<evidence type="ECO:0000259" key="10">
    <source>
        <dbReference type="SMART" id="SM00642"/>
    </source>
</evidence>
<dbReference type="Pfam" id="PF08323">
    <property type="entry name" value="Glyco_transf_5"/>
    <property type="match status" value="1"/>
</dbReference>
<keyword evidence="8" id="KW-0812">Transmembrane</keyword>
<organism evidence="11 12">
    <name type="scientific">Pseudocercospora fijiensis (strain CIRAD86)</name>
    <name type="common">Black leaf streak disease fungus</name>
    <name type="synonym">Mycosphaerella fijiensis</name>
    <dbReference type="NCBI Taxonomy" id="383855"/>
    <lineage>
        <taxon>Eukaryota</taxon>
        <taxon>Fungi</taxon>
        <taxon>Dikarya</taxon>
        <taxon>Ascomycota</taxon>
        <taxon>Pezizomycotina</taxon>
        <taxon>Dothideomycetes</taxon>
        <taxon>Dothideomycetidae</taxon>
        <taxon>Mycosphaerellales</taxon>
        <taxon>Mycosphaerellaceae</taxon>
        <taxon>Pseudocercospora</taxon>
    </lineage>
</organism>
<feature type="region of interest" description="Disordered" evidence="7">
    <location>
        <begin position="1782"/>
        <end position="1805"/>
    </location>
</feature>